<evidence type="ECO:0000313" key="2">
    <source>
        <dbReference type="EMBL" id="KAK7240028.1"/>
    </source>
</evidence>
<keyword evidence="3" id="KW-1185">Reference proteome</keyword>
<feature type="compositionally biased region" description="Polar residues" evidence="1">
    <location>
        <begin position="23"/>
        <end position="32"/>
    </location>
</feature>
<feature type="region of interest" description="Disordered" evidence="1">
    <location>
        <begin position="135"/>
        <end position="179"/>
    </location>
</feature>
<sequence length="396" mass="41293">MGSRGGDALAALADDFEHMRSASPASSRQSLQGVEELDAATARPPTPPVASCFPDNELRSHGRVGTLANPAALLQLDGTPPRVRKKLSRPGRTSRGVTDFATLLDDAPSPLDGDDDSDAVEMSLVDAACGVVQAARAADEGPRSPSPAGGLDDDEGDDDDDDGPAAARDALSPGDGDVVGASKRSRVMLLAVSESLKRRYDFESWRLATEPFVPRASLGGVPEFGDEYRAVCVDDGRLAEERFRATYGPSLRAFYDRGGVVVVLSSSAALAVPRDCLSPIFGCAWSYAAGSPRDDYVPTRAGARRLGLDGAATLACAKATLLAVGAGEALLVPRRLTASELGMTAAEYAAYDPPAGDHPRANRPPVAYVGFDNDDPALARLVADLACGVPARTTTR</sequence>
<protein>
    <submittedName>
        <fullName evidence="2">Uncharacterized protein</fullName>
    </submittedName>
</protein>
<dbReference type="EMBL" id="JBBJCI010000218">
    <property type="protein sequence ID" value="KAK7240028.1"/>
    <property type="molecule type" value="Genomic_DNA"/>
</dbReference>
<evidence type="ECO:0000256" key="1">
    <source>
        <dbReference type="SAM" id="MobiDB-lite"/>
    </source>
</evidence>
<feature type="region of interest" description="Disordered" evidence="1">
    <location>
        <begin position="75"/>
        <end position="118"/>
    </location>
</feature>
<accession>A0ABR1FWF4</accession>
<gene>
    <name evidence="2" type="ORF">SO694_00119073</name>
</gene>
<dbReference type="Proteomes" id="UP001363151">
    <property type="component" value="Unassembled WGS sequence"/>
</dbReference>
<organism evidence="2 3">
    <name type="scientific">Aureococcus anophagefferens</name>
    <name type="common">Harmful bloom alga</name>
    <dbReference type="NCBI Taxonomy" id="44056"/>
    <lineage>
        <taxon>Eukaryota</taxon>
        <taxon>Sar</taxon>
        <taxon>Stramenopiles</taxon>
        <taxon>Ochrophyta</taxon>
        <taxon>Pelagophyceae</taxon>
        <taxon>Pelagomonadales</taxon>
        <taxon>Pelagomonadaceae</taxon>
        <taxon>Aureococcus</taxon>
    </lineage>
</organism>
<name>A0ABR1FWF4_AURAN</name>
<feature type="region of interest" description="Disordered" evidence="1">
    <location>
        <begin position="19"/>
        <end position="49"/>
    </location>
</feature>
<feature type="compositionally biased region" description="Acidic residues" evidence="1">
    <location>
        <begin position="151"/>
        <end position="163"/>
    </location>
</feature>
<comment type="caution">
    <text evidence="2">The sequence shown here is derived from an EMBL/GenBank/DDBJ whole genome shotgun (WGS) entry which is preliminary data.</text>
</comment>
<proteinExistence type="predicted"/>
<reference evidence="2 3" key="1">
    <citation type="submission" date="2024-03" db="EMBL/GenBank/DDBJ databases">
        <title>Aureococcus anophagefferens CCMP1851 and Kratosvirus quantuckense: Draft genome of a second virus-susceptible host strain in the model system.</title>
        <authorList>
            <person name="Chase E."/>
            <person name="Truchon A.R."/>
            <person name="Schepens W."/>
            <person name="Wilhelm S.W."/>
        </authorList>
    </citation>
    <scope>NUCLEOTIDE SEQUENCE [LARGE SCALE GENOMIC DNA]</scope>
    <source>
        <strain evidence="2 3">CCMP1851</strain>
    </source>
</reference>
<evidence type="ECO:0000313" key="3">
    <source>
        <dbReference type="Proteomes" id="UP001363151"/>
    </source>
</evidence>